<reference evidence="1" key="1">
    <citation type="submission" date="2023-03" db="EMBL/GenBank/DDBJ databases">
        <title>Multiphase analysis and comparison of six strains from genera Psychromarinibacter, Lutimaribacter, and Maritimibacter, including a novel species: Psychromarinibacter sediminicola sp. nov.</title>
        <authorList>
            <person name="Wang Y.-H."/>
            <person name="Ye M.-Q."/>
            <person name="Du Z.-J."/>
        </authorList>
    </citation>
    <scope>NUCLEOTIDE SEQUENCE</scope>
    <source>
        <strain evidence="1">C21-152</strain>
    </source>
</reference>
<evidence type="ECO:0000313" key="2">
    <source>
        <dbReference type="Proteomes" id="UP001220964"/>
    </source>
</evidence>
<protein>
    <recommendedName>
        <fullName evidence="3">Lipoprotein</fullName>
    </recommendedName>
</protein>
<name>A0AAE3T9A9_9RHOB</name>
<evidence type="ECO:0008006" key="3">
    <source>
        <dbReference type="Google" id="ProtNLM"/>
    </source>
</evidence>
<dbReference type="AlphaFoldDB" id="A0AAE3T9A9"/>
<dbReference type="Proteomes" id="UP001220964">
    <property type="component" value="Unassembled WGS sequence"/>
</dbReference>
<sequence length="153" mass="16365">MTRRVIAALALVGTVAACGTVRDSPINPLNWFGRSERVATDTSNPAADPRPLVTQIADLRLEQVPGGAIVKATGLPPRQGYYDAALLPMNSGLPVDGVMHYQLRAFPPQEPTRAGTPQSRELVVGLFVSDQTLAGIRTIRVSAAQNALAVRRR</sequence>
<dbReference type="EMBL" id="JARGYC010000048">
    <property type="protein sequence ID" value="MDF0602375.1"/>
    <property type="molecule type" value="Genomic_DNA"/>
</dbReference>
<gene>
    <name evidence="1" type="ORF">P1J78_16675</name>
</gene>
<accession>A0AAE3T9A9</accession>
<proteinExistence type="predicted"/>
<dbReference type="RefSeq" id="WP_275568504.1">
    <property type="nucleotide sequence ID" value="NZ_JARGYC010000048.1"/>
</dbReference>
<dbReference type="PROSITE" id="PS51257">
    <property type="entry name" value="PROKAR_LIPOPROTEIN"/>
    <property type="match status" value="1"/>
</dbReference>
<evidence type="ECO:0000313" key="1">
    <source>
        <dbReference type="EMBL" id="MDF0602375.1"/>
    </source>
</evidence>
<organism evidence="1 2">
    <name type="scientific">Psychromarinibacter sediminicola</name>
    <dbReference type="NCBI Taxonomy" id="3033385"/>
    <lineage>
        <taxon>Bacteria</taxon>
        <taxon>Pseudomonadati</taxon>
        <taxon>Pseudomonadota</taxon>
        <taxon>Alphaproteobacteria</taxon>
        <taxon>Rhodobacterales</taxon>
        <taxon>Paracoccaceae</taxon>
        <taxon>Psychromarinibacter</taxon>
    </lineage>
</organism>
<keyword evidence="2" id="KW-1185">Reference proteome</keyword>
<comment type="caution">
    <text evidence="1">The sequence shown here is derived from an EMBL/GenBank/DDBJ whole genome shotgun (WGS) entry which is preliminary data.</text>
</comment>